<evidence type="ECO:0000313" key="1">
    <source>
        <dbReference type="EMBL" id="CAB4865644.1"/>
    </source>
</evidence>
<sequence length="190" mass="20260">MTSLDPTSPCVIDSRALGLQQRAGSMITVDRTVPAPERLGIALARVSAGSPVDLELRLESVMEGVLVSGTADVHVDAECARCLEPMEWDEAVDFSELFVYPATDARGAVVEEPGDEEDPLPRIQDDLIDLEPTLRDAVVLGLPLAPLCSEDCAGLCSECGVRLDDAPGHAHDQTDSRWAALAGLVEPDEQ</sequence>
<dbReference type="Pfam" id="PF02620">
    <property type="entry name" value="YceD"/>
    <property type="match status" value="1"/>
</dbReference>
<accession>A0A6J7D9L2</accession>
<organism evidence="1">
    <name type="scientific">freshwater metagenome</name>
    <dbReference type="NCBI Taxonomy" id="449393"/>
    <lineage>
        <taxon>unclassified sequences</taxon>
        <taxon>metagenomes</taxon>
        <taxon>ecological metagenomes</taxon>
    </lineage>
</organism>
<dbReference type="EMBL" id="CAFBLS010000036">
    <property type="protein sequence ID" value="CAB4865644.1"/>
    <property type="molecule type" value="Genomic_DNA"/>
</dbReference>
<reference evidence="1" key="1">
    <citation type="submission" date="2020-05" db="EMBL/GenBank/DDBJ databases">
        <authorList>
            <person name="Chiriac C."/>
            <person name="Salcher M."/>
            <person name="Ghai R."/>
            <person name="Kavagutti S V."/>
        </authorList>
    </citation>
    <scope>NUCLEOTIDE SEQUENCE</scope>
</reference>
<dbReference type="AlphaFoldDB" id="A0A6J7D9L2"/>
<dbReference type="PANTHER" id="PTHR34374:SF1">
    <property type="entry name" value="LARGE RIBOSOMAL RNA SUBUNIT ACCUMULATION PROTEIN YCED HOMOLOG 1, CHLOROPLASTIC"/>
    <property type="match status" value="1"/>
</dbReference>
<name>A0A6J7D9L2_9ZZZZ</name>
<dbReference type="PANTHER" id="PTHR34374">
    <property type="entry name" value="LARGE RIBOSOMAL RNA SUBUNIT ACCUMULATION PROTEIN YCED HOMOLOG 1, CHLOROPLASTIC"/>
    <property type="match status" value="1"/>
</dbReference>
<gene>
    <name evidence="1" type="ORF">UFOPK3402_00438</name>
</gene>
<dbReference type="InterPro" id="IPR003772">
    <property type="entry name" value="YceD"/>
</dbReference>
<proteinExistence type="predicted"/>
<protein>
    <submittedName>
        <fullName evidence="1">Unannotated protein</fullName>
    </submittedName>
</protein>